<dbReference type="GO" id="GO:0016651">
    <property type="term" value="F:oxidoreductase activity, acting on NAD(P)H"/>
    <property type="evidence" value="ECO:0007669"/>
    <property type="project" value="TreeGrafter"/>
</dbReference>
<evidence type="ECO:0000256" key="2">
    <source>
        <dbReference type="ARBA" id="ARBA00022630"/>
    </source>
</evidence>
<dbReference type="InterPro" id="IPR036188">
    <property type="entry name" value="FAD/NAD-bd_sf"/>
</dbReference>
<evidence type="ECO:0000313" key="7">
    <source>
        <dbReference type="Proteomes" id="UP000015388"/>
    </source>
</evidence>
<dbReference type="eggNOG" id="COG0446">
    <property type="taxonomic scope" value="Bacteria"/>
</dbReference>
<dbReference type="KEGG" id="cmd:B841_02840"/>
<dbReference type="Proteomes" id="UP000015388">
    <property type="component" value="Chromosome"/>
</dbReference>
<dbReference type="PRINTS" id="PR00469">
    <property type="entry name" value="PNDRDTASEII"/>
</dbReference>
<dbReference type="HOGENOM" id="CLU_003291_4_0_11"/>
<evidence type="ECO:0000256" key="3">
    <source>
        <dbReference type="ARBA" id="ARBA00022827"/>
    </source>
</evidence>
<accession>S5TGM7</accession>
<dbReference type="RefSeq" id="WP_020933984.1">
    <property type="nucleotide sequence ID" value="NC_021915.1"/>
</dbReference>
<comment type="cofactor">
    <cofactor evidence="1">
        <name>FAD</name>
        <dbReference type="ChEBI" id="CHEBI:57692"/>
    </cofactor>
</comment>
<dbReference type="AlphaFoldDB" id="S5TGM7"/>
<dbReference type="EMBL" id="CP003924">
    <property type="protein sequence ID" value="AGS34051.1"/>
    <property type="molecule type" value="Genomic_DNA"/>
</dbReference>
<dbReference type="InterPro" id="IPR023753">
    <property type="entry name" value="FAD/NAD-binding_dom"/>
</dbReference>
<evidence type="ECO:0000313" key="6">
    <source>
        <dbReference type="EMBL" id="AGS34051.1"/>
    </source>
</evidence>
<dbReference type="PRINTS" id="PR00368">
    <property type="entry name" value="FADPNR"/>
</dbReference>
<dbReference type="Gene3D" id="3.30.390.30">
    <property type="match status" value="1"/>
</dbReference>
<name>S5TGM7_9CORY</name>
<feature type="domain" description="FAD/NAD(P)-binding" evidence="5">
    <location>
        <begin position="3"/>
        <end position="289"/>
    </location>
</feature>
<keyword evidence="2" id="KW-0285">Flavoprotein</keyword>
<protein>
    <submittedName>
        <fullName evidence="6">FAD-dependent pyridine nucleotide-disulfide oxidoreductase</fullName>
    </submittedName>
</protein>
<dbReference type="SUPFAM" id="SSF51905">
    <property type="entry name" value="FAD/NAD(P)-binding domain"/>
    <property type="match status" value="1"/>
</dbReference>
<dbReference type="GO" id="GO:0005737">
    <property type="term" value="C:cytoplasm"/>
    <property type="evidence" value="ECO:0007669"/>
    <property type="project" value="TreeGrafter"/>
</dbReference>
<dbReference type="PATRIC" id="fig|1224163.3.peg.570"/>
<dbReference type="STRING" id="1224163.B841_02840"/>
<dbReference type="Pfam" id="PF07992">
    <property type="entry name" value="Pyr_redox_2"/>
    <property type="match status" value="1"/>
</dbReference>
<sequence>MKRIVIVGHGVAGLTAGDTLRRLGFDGTITVIGAETHATYSRPALSKAALAPGEELDVNFLPDPTHGAVQYLGRTAVGLDATARRVRLDDGTTVDYDGLVIATGTHARRFTDSPGEYTLRSLDDAVALKSRLAEAPKVTVVGGGPLGMEIASGALGLGCEVTLVHPGTPMDVHIGPFLAELLTEAAVSHGLTLVDDFVDVVEDTGSGMRVHTRGGVDLDSDVVVSAAGDVPNDDWLADSGLLVDGRLVTDARCRVLGHDDVVAAGDVAWIGGTGGPKRTPVWTAAIEQAKTAAHALLHGDDAAELSFQNYFWTDQWGMNIKLSGPIPNDSEAPEIVKGSLAERSFVAHWPAQGAAASYNIRMPIPRLHKIARSETVGV</sequence>
<dbReference type="PANTHER" id="PTHR43557:SF2">
    <property type="entry name" value="RIESKE DOMAIN-CONTAINING PROTEIN-RELATED"/>
    <property type="match status" value="1"/>
</dbReference>
<keyword evidence="4" id="KW-0560">Oxidoreductase</keyword>
<organism evidence="6 7">
    <name type="scientific">Corynebacterium maris DSM 45190</name>
    <dbReference type="NCBI Taxonomy" id="1224163"/>
    <lineage>
        <taxon>Bacteria</taxon>
        <taxon>Bacillati</taxon>
        <taxon>Actinomycetota</taxon>
        <taxon>Actinomycetes</taxon>
        <taxon>Mycobacteriales</taxon>
        <taxon>Corynebacteriaceae</taxon>
        <taxon>Corynebacterium</taxon>
    </lineage>
</organism>
<keyword evidence="7" id="KW-1185">Reference proteome</keyword>
<gene>
    <name evidence="6" type="ORF">B841_02840</name>
</gene>
<dbReference type="OrthoDB" id="4213189at2"/>
<dbReference type="PANTHER" id="PTHR43557">
    <property type="entry name" value="APOPTOSIS-INDUCING FACTOR 1"/>
    <property type="match status" value="1"/>
</dbReference>
<dbReference type="Gene3D" id="3.50.50.60">
    <property type="entry name" value="FAD/NAD(P)-binding domain"/>
    <property type="match status" value="2"/>
</dbReference>
<dbReference type="SUPFAM" id="SSF55424">
    <property type="entry name" value="FAD/NAD-linked reductases, dimerisation (C-terminal) domain"/>
    <property type="match status" value="1"/>
</dbReference>
<proteinExistence type="predicted"/>
<reference evidence="6 7" key="1">
    <citation type="submission" date="2012-11" db="EMBL/GenBank/DDBJ databases">
        <title>The complete genome sequence of Corynebacterium maris Coryn-1 (=DSM 45190).</title>
        <authorList>
            <person name="Schaffert L."/>
            <person name="Albersmeier A."/>
            <person name="Kalinowski J."/>
            <person name="Ruckert C."/>
        </authorList>
    </citation>
    <scope>NUCLEOTIDE SEQUENCE [LARGE SCALE GENOMIC DNA]</scope>
    <source>
        <strain evidence="7">Coryn-1</strain>
    </source>
</reference>
<evidence type="ECO:0000256" key="1">
    <source>
        <dbReference type="ARBA" id="ARBA00001974"/>
    </source>
</evidence>
<keyword evidence="3" id="KW-0274">FAD</keyword>
<dbReference type="InterPro" id="IPR016156">
    <property type="entry name" value="FAD/NAD-linked_Rdtase_dimer_sf"/>
</dbReference>
<evidence type="ECO:0000259" key="5">
    <source>
        <dbReference type="Pfam" id="PF07992"/>
    </source>
</evidence>
<evidence type="ECO:0000256" key="4">
    <source>
        <dbReference type="ARBA" id="ARBA00023002"/>
    </source>
</evidence>
<dbReference type="InterPro" id="IPR050446">
    <property type="entry name" value="FAD-oxidoreductase/Apoptosis"/>
</dbReference>